<organism evidence="12 13">
    <name type="scientific">Octadecabacter antarcticus 307</name>
    <dbReference type="NCBI Taxonomy" id="391626"/>
    <lineage>
        <taxon>Bacteria</taxon>
        <taxon>Pseudomonadati</taxon>
        <taxon>Pseudomonadota</taxon>
        <taxon>Alphaproteobacteria</taxon>
        <taxon>Rhodobacterales</taxon>
        <taxon>Roseobacteraceae</taxon>
        <taxon>Octadecabacter</taxon>
    </lineage>
</organism>
<dbReference type="SUPFAM" id="SSF55874">
    <property type="entry name" value="ATPase domain of HSP90 chaperone/DNA topoisomerase II/histidine kinase"/>
    <property type="match status" value="1"/>
</dbReference>
<keyword evidence="13" id="KW-1185">Reference proteome</keyword>
<dbReference type="PRINTS" id="PR00344">
    <property type="entry name" value="BCTRLSENSOR"/>
</dbReference>
<evidence type="ECO:0000256" key="6">
    <source>
        <dbReference type="ARBA" id="ARBA00022692"/>
    </source>
</evidence>
<evidence type="ECO:0000256" key="2">
    <source>
        <dbReference type="ARBA" id="ARBA00004370"/>
    </source>
</evidence>
<evidence type="ECO:0000256" key="9">
    <source>
        <dbReference type="ARBA" id="ARBA00023136"/>
    </source>
</evidence>
<dbReference type="SMART" id="SM00388">
    <property type="entry name" value="HisKA"/>
    <property type="match status" value="1"/>
</dbReference>
<evidence type="ECO:0000256" key="4">
    <source>
        <dbReference type="ARBA" id="ARBA00022553"/>
    </source>
</evidence>
<dbReference type="InterPro" id="IPR003594">
    <property type="entry name" value="HATPase_dom"/>
</dbReference>
<sequence>MMTTYQKMRLKFMSVVCAATLKDRQYRSRRCAALATGSIMTEDAIVFGSLRNRLVVILTGGAALLAIVLFLFVRGYAALITQQGQDNILSASVSSILGTAVLRDGNVELDLPYASLLILSTPADDRVFYAIYADGALLSGYDDLEVPQLQAGDEGSFASLTYDGAQIRVATATRTLIGADVLRQVSVSVAQTQDALSDKLNRISRNVAVFGAGFFALATALSFWATSATIGQLRRLTTSVTLRGPQDLSPFSIPVPSEMAPLVGSLNTLMLRLDQSLKQSEDFITEAAHRVRTPLATVRSYAEATLQRVQNLENRNALRAMVRAIDESSRAAGQLLDHAMVTLRAGNLSREAVDLVALLGDLVQRMTPIAEMRDVTLKLEPCNPAQMLGDPILLQNAFSNLIDNALKYAPADTAIVIYIHNAPTLTVDVKDQGPGFPSDEIHKLAGRFVRGSDTSGHVGSGLGLTIAQDVALAHGGKMILSNRPGGGACATLQF</sequence>
<evidence type="ECO:0000256" key="7">
    <source>
        <dbReference type="ARBA" id="ARBA00022777"/>
    </source>
</evidence>
<dbReference type="Pfam" id="PF00512">
    <property type="entry name" value="HisKA"/>
    <property type="match status" value="1"/>
</dbReference>
<keyword evidence="6 10" id="KW-0812">Transmembrane</keyword>
<dbReference type="STRING" id="391626.OAN307_c25890"/>
<proteinExistence type="predicted"/>
<feature type="transmembrane region" description="Helical" evidence="10">
    <location>
        <begin position="207"/>
        <end position="225"/>
    </location>
</feature>
<dbReference type="InterPro" id="IPR036097">
    <property type="entry name" value="HisK_dim/P_sf"/>
</dbReference>
<keyword evidence="5" id="KW-0808">Transferase</keyword>
<comment type="subcellular location">
    <subcellularLocation>
        <location evidence="2">Membrane</location>
    </subcellularLocation>
</comment>
<keyword evidence="4" id="KW-0597">Phosphoprotein</keyword>
<evidence type="ECO:0000259" key="11">
    <source>
        <dbReference type="PROSITE" id="PS50109"/>
    </source>
</evidence>
<evidence type="ECO:0000256" key="1">
    <source>
        <dbReference type="ARBA" id="ARBA00000085"/>
    </source>
</evidence>
<dbReference type="Gene3D" id="3.30.565.10">
    <property type="entry name" value="Histidine kinase-like ATPase, C-terminal domain"/>
    <property type="match status" value="1"/>
</dbReference>
<name>M9R6B1_9RHOB</name>
<dbReference type="PROSITE" id="PS50109">
    <property type="entry name" value="HIS_KIN"/>
    <property type="match status" value="1"/>
</dbReference>
<dbReference type="GO" id="GO:0005886">
    <property type="term" value="C:plasma membrane"/>
    <property type="evidence" value="ECO:0007669"/>
    <property type="project" value="TreeGrafter"/>
</dbReference>
<keyword evidence="9 10" id="KW-0472">Membrane</keyword>
<dbReference type="SUPFAM" id="SSF47384">
    <property type="entry name" value="Homodimeric domain of signal transducing histidine kinase"/>
    <property type="match status" value="1"/>
</dbReference>
<gene>
    <name evidence="12" type="ORF">OAN307_c25890</name>
</gene>
<dbReference type="InterPro" id="IPR004358">
    <property type="entry name" value="Sig_transdc_His_kin-like_C"/>
</dbReference>
<dbReference type="InterPro" id="IPR013727">
    <property type="entry name" value="2CSK_N"/>
</dbReference>
<dbReference type="Pfam" id="PF08521">
    <property type="entry name" value="2CSK_N"/>
    <property type="match status" value="1"/>
</dbReference>
<evidence type="ECO:0000313" key="13">
    <source>
        <dbReference type="Proteomes" id="UP000005307"/>
    </source>
</evidence>
<dbReference type="SMART" id="SM00387">
    <property type="entry name" value="HATPase_c"/>
    <property type="match status" value="1"/>
</dbReference>
<dbReference type="EMBL" id="CP003740">
    <property type="protein sequence ID" value="AGI68184.1"/>
    <property type="molecule type" value="Genomic_DNA"/>
</dbReference>
<dbReference type="HOGENOM" id="CLU_000445_89_37_5"/>
<evidence type="ECO:0000256" key="5">
    <source>
        <dbReference type="ARBA" id="ARBA00022679"/>
    </source>
</evidence>
<dbReference type="Gene3D" id="1.10.287.130">
    <property type="match status" value="1"/>
</dbReference>
<evidence type="ECO:0000313" key="12">
    <source>
        <dbReference type="EMBL" id="AGI68184.1"/>
    </source>
</evidence>
<dbReference type="InterPro" id="IPR005467">
    <property type="entry name" value="His_kinase_dom"/>
</dbReference>
<dbReference type="GO" id="GO:0000155">
    <property type="term" value="F:phosphorelay sensor kinase activity"/>
    <property type="evidence" value="ECO:0007669"/>
    <property type="project" value="InterPro"/>
</dbReference>
<dbReference type="Proteomes" id="UP000005307">
    <property type="component" value="Chromosome"/>
</dbReference>
<keyword evidence="8 10" id="KW-1133">Transmembrane helix</keyword>
<dbReference type="InterPro" id="IPR036890">
    <property type="entry name" value="HATPase_C_sf"/>
</dbReference>
<dbReference type="CDD" id="cd00075">
    <property type="entry name" value="HATPase"/>
    <property type="match status" value="1"/>
</dbReference>
<dbReference type="eggNOG" id="COG2205">
    <property type="taxonomic scope" value="Bacteria"/>
</dbReference>
<dbReference type="AlphaFoldDB" id="M9R6B1"/>
<protein>
    <recommendedName>
        <fullName evidence="3">histidine kinase</fullName>
        <ecNumber evidence="3">2.7.13.3</ecNumber>
    </recommendedName>
</protein>
<dbReference type="EC" id="2.7.13.3" evidence="3"/>
<dbReference type="InterPro" id="IPR050428">
    <property type="entry name" value="TCS_sensor_his_kinase"/>
</dbReference>
<dbReference type="InterPro" id="IPR003661">
    <property type="entry name" value="HisK_dim/P_dom"/>
</dbReference>
<comment type="catalytic activity">
    <reaction evidence="1">
        <text>ATP + protein L-histidine = ADP + protein N-phospho-L-histidine.</text>
        <dbReference type="EC" id="2.7.13.3"/>
    </reaction>
</comment>
<dbReference type="Pfam" id="PF02518">
    <property type="entry name" value="HATPase_c"/>
    <property type="match status" value="1"/>
</dbReference>
<dbReference type="PANTHER" id="PTHR45436:SF1">
    <property type="entry name" value="SENSOR PROTEIN QSEC"/>
    <property type="match status" value="1"/>
</dbReference>
<keyword evidence="7 12" id="KW-0418">Kinase</keyword>
<dbReference type="KEGG" id="oat:OAN307_c25890"/>
<dbReference type="PANTHER" id="PTHR45436">
    <property type="entry name" value="SENSOR HISTIDINE KINASE YKOH"/>
    <property type="match status" value="1"/>
</dbReference>
<evidence type="ECO:0000256" key="10">
    <source>
        <dbReference type="SAM" id="Phobius"/>
    </source>
</evidence>
<accession>M9R6B1</accession>
<feature type="transmembrane region" description="Helical" evidence="10">
    <location>
        <begin position="54"/>
        <end position="73"/>
    </location>
</feature>
<dbReference type="CDD" id="cd00082">
    <property type="entry name" value="HisKA"/>
    <property type="match status" value="1"/>
</dbReference>
<feature type="domain" description="Histidine kinase" evidence="11">
    <location>
        <begin position="286"/>
        <end position="494"/>
    </location>
</feature>
<evidence type="ECO:0000256" key="8">
    <source>
        <dbReference type="ARBA" id="ARBA00022989"/>
    </source>
</evidence>
<reference evidence="12 13" key="1">
    <citation type="journal article" date="2013" name="PLoS ONE">
        <title>Poles Apart: Arctic and Antarctic Octadecabacter strains Share High Genome Plasticity and a New Type of Xanthorhodopsin.</title>
        <authorList>
            <person name="Vollmers J."/>
            <person name="Voget S."/>
            <person name="Dietrich S."/>
            <person name="Gollnow K."/>
            <person name="Smits M."/>
            <person name="Meyer K."/>
            <person name="Brinkhoff T."/>
            <person name="Simon M."/>
            <person name="Daniel R."/>
        </authorList>
    </citation>
    <scope>NUCLEOTIDE SEQUENCE [LARGE SCALE GENOMIC DNA]</scope>
    <source>
        <strain evidence="12 13">307</strain>
    </source>
</reference>
<evidence type="ECO:0000256" key="3">
    <source>
        <dbReference type="ARBA" id="ARBA00012438"/>
    </source>
</evidence>